<comment type="subcellular location">
    <subcellularLocation>
        <location evidence="8">Nucleus</location>
    </subcellularLocation>
    <subcellularLocation>
        <location evidence="8">Chromosome</location>
        <location evidence="8">Telomere</location>
    </subcellularLocation>
</comment>
<dbReference type="Pfam" id="PF08914">
    <property type="entry name" value="Myb_Rap1"/>
    <property type="match status" value="1"/>
</dbReference>
<dbReference type="InterPro" id="IPR038104">
    <property type="entry name" value="Rap1_C_sf"/>
</dbReference>
<dbReference type="Pfam" id="PF11626">
    <property type="entry name" value="Rap1_C"/>
    <property type="match status" value="1"/>
</dbReference>
<keyword evidence="14" id="KW-1185">Reference proteome</keyword>
<evidence type="ECO:0000256" key="9">
    <source>
        <dbReference type="SAM" id="MobiDB-lite"/>
    </source>
</evidence>
<comment type="caution">
    <text evidence="13">The sequence shown here is derived from an EMBL/GenBank/DDBJ whole genome shotgun (WGS) entry which is preliminary data.</text>
</comment>
<evidence type="ECO:0000259" key="11">
    <source>
        <dbReference type="Pfam" id="PF11626"/>
    </source>
</evidence>
<evidence type="ECO:0000313" key="14">
    <source>
        <dbReference type="Proteomes" id="UP000325902"/>
    </source>
</evidence>
<keyword evidence="6" id="KW-0804">Transcription</keyword>
<dbReference type="GO" id="GO:0031848">
    <property type="term" value="P:protection from non-homologous end joining at telomere"/>
    <property type="evidence" value="ECO:0007669"/>
    <property type="project" value="TreeGrafter"/>
</dbReference>
<keyword evidence="7 8" id="KW-0539">Nucleus</keyword>
<evidence type="ECO:0000259" key="10">
    <source>
        <dbReference type="Pfam" id="PF08914"/>
    </source>
</evidence>
<dbReference type="PANTHER" id="PTHR16466">
    <property type="entry name" value="TELOMERE REPEAT-BINDING FACTOR 2-INTERACTING PROTEIN 1"/>
    <property type="match status" value="1"/>
</dbReference>
<comment type="similarity">
    <text evidence="1 8">Belongs to the RAP1 family.</text>
</comment>
<sequence length="866" mass="97287">MKSVASFPDASPASTPSRFDHRGAMLVITDVSREPPVYGDLFAGKKFWIAQRVPSRNDFVNRVKYNGGQLVALEKHADYLIVDHLRSELPSGGISYRFIERSIQHSELQDPSEFHCGPPANSVREVGSSRPAHRGRIPFTAEDDNELYAWVKGCEARGCAVKGNEIYKDFEQRNNRHTWQSWRDRWVKVLSTKPPRTVAANPPPSPPSDVQPVQSSRRALRNTALSPSKLAALKLAEFDVIFSSAETVMEVPYGRLEEAWAQFSNKNPAHSGEDWARYFDALVKPIYADLVKNPARGEAYDEAWTEWEEVNGETATVTDWIEYYRNHVLPNFPPPISDAPEIKREPEGEEQENKIKEEEPKEVNMHGQEQLHADVDPAELGTRISGAAEETLATPQEPSSVALGKRRREDTSPAQDGSAVATPSPKRRHTNVQDSLGSIQESIEASPNKKSPTKAAPETRSNASSSPRSSRSASHTPPAKPQQDSSHPEFTVYDEGQDGSGSQPDELRVREALEHLTEGQLSDLLDDYRALPNALQEQDGVALQDAVVMHTMHAINMSQIEESQGVQAVMDVFKKLEDLGVMEKLQNGEDESEGENDENEEQEELEESEEEESEEEGQWQSEEDEAEEEEEEERDESQEEEQEESQEIDQEGKVEREQEDVWLEVAQGSAETERLTEDGTASSPAYTRRRRTVSSSYNDHENQRRSTSNYTPRRSSKFTHSPQQQHTRPTSSSGGTGFTSFEMATEPTYDLTNEAEAEAYISSRLAPPYNFSEEHIITALHATCAVSTAMADSVLRWMRVNSTSNSKKGRRSSVGLAMLPDERGVWTEEDDLALLENTPSERKRLEAKHGRQRCVRRHEFLTGLEE</sequence>
<dbReference type="Gene3D" id="1.10.10.2170">
    <property type="match status" value="1"/>
</dbReference>
<comment type="function">
    <text evidence="8">Involved in the regulation of telomere length, clustering and has a specific role in telomere position effect (TPE).</text>
</comment>
<dbReference type="SUPFAM" id="SSF46689">
    <property type="entry name" value="Homeodomain-like"/>
    <property type="match status" value="1"/>
</dbReference>
<evidence type="ECO:0000256" key="5">
    <source>
        <dbReference type="ARBA" id="ARBA00023159"/>
    </source>
</evidence>
<feature type="compositionally biased region" description="Low complexity" evidence="9">
    <location>
        <begin position="460"/>
        <end position="477"/>
    </location>
</feature>
<feature type="region of interest" description="Disordered" evidence="9">
    <location>
        <begin position="585"/>
        <end position="741"/>
    </location>
</feature>
<dbReference type="Pfam" id="PF16589">
    <property type="entry name" value="BRCT_2"/>
    <property type="match status" value="1"/>
</dbReference>
<dbReference type="Proteomes" id="UP000325902">
    <property type="component" value="Unassembled WGS sequence"/>
</dbReference>
<feature type="compositionally biased region" description="Low complexity" evidence="9">
    <location>
        <begin position="730"/>
        <end position="741"/>
    </location>
</feature>
<dbReference type="OrthoDB" id="435460at2759"/>
<keyword evidence="5" id="KW-0010">Activator</keyword>
<evidence type="ECO:0000259" key="12">
    <source>
        <dbReference type="Pfam" id="PF16589"/>
    </source>
</evidence>
<dbReference type="InterPro" id="IPR039595">
    <property type="entry name" value="TE2IP/Rap1"/>
</dbReference>
<dbReference type="InterPro" id="IPR021661">
    <property type="entry name" value="Rap1_C"/>
</dbReference>
<feature type="region of interest" description="Disordered" evidence="9">
    <location>
        <begin position="194"/>
        <end position="216"/>
    </location>
</feature>
<dbReference type="GO" id="GO:0070187">
    <property type="term" value="C:shelterin complex"/>
    <property type="evidence" value="ECO:0007669"/>
    <property type="project" value="TreeGrafter"/>
</dbReference>
<dbReference type="GO" id="GO:0010833">
    <property type="term" value="P:telomere maintenance via telomere lengthening"/>
    <property type="evidence" value="ECO:0007669"/>
    <property type="project" value="UniProtKB-UniRule"/>
</dbReference>
<protein>
    <recommendedName>
        <fullName evidence="8">DNA-binding protein RAP1</fullName>
    </recommendedName>
</protein>
<keyword evidence="2 8" id="KW-0158">Chromosome</keyword>
<feature type="domain" description="TRF2-interacting telomeric protein/Rap1 C-terminal" evidence="11">
    <location>
        <begin position="769"/>
        <end position="861"/>
    </location>
</feature>
<feature type="domain" description="TERF2-interacting telomeric protein 1 Myb" evidence="10">
    <location>
        <begin position="139"/>
        <end position="194"/>
    </location>
</feature>
<keyword evidence="3 8" id="KW-0779">Telomere</keyword>
<evidence type="ECO:0000256" key="3">
    <source>
        <dbReference type="ARBA" id="ARBA00022895"/>
    </source>
</evidence>
<feature type="region of interest" description="Disordered" evidence="9">
    <location>
        <begin position="387"/>
        <end position="508"/>
    </location>
</feature>
<proteinExistence type="inferred from homology"/>
<dbReference type="AlphaFoldDB" id="A0A5N5DC67"/>
<dbReference type="InterPro" id="IPR001357">
    <property type="entry name" value="BRCT_dom"/>
</dbReference>
<feature type="compositionally biased region" description="Polar residues" evidence="9">
    <location>
        <begin position="432"/>
        <end position="450"/>
    </location>
</feature>
<comment type="subunit">
    <text evidence="8">Homodimer.</text>
</comment>
<evidence type="ECO:0000256" key="4">
    <source>
        <dbReference type="ARBA" id="ARBA00023015"/>
    </source>
</evidence>
<gene>
    <name evidence="13" type="ORF">DBV05_g6118</name>
</gene>
<evidence type="ECO:0000256" key="8">
    <source>
        <dbReference type="RuleBase" id="RU367107"/>
    </source>
</evidence>
<name>A0A5N5DC67_9PEZI</name>
<feature type="compositionally biased region" description="Polar residues" evidence="9">
    <location>
        <begin position="705"/>
        <end position="729"/>
    </location>
</feature>
<evidence type="ECO:0000256" key="1">
    <source>
        <dbReference type="ARBA" id="ARBA00010467"/>
    </source>
</evidence>
<dbReference type="InterPro" id="IPR009057">
    <property type="entry name" value="Homeodomain-like_sf"/>
</dbReference>
<dbReference type="InterPro" id="IPR015010">
    <property type="entry name" value="TERF2IP_Myb"/>
</dbReference>
<keyword evidence="4" id="KW-0805">Transcription regulation</keyword>
<dbReference type="EMBL" id="VCHE01000035">
    <property type="protein sequence ID" value="KAB2575207.1"/>
    <property type="molecule type" value="Genomic_DNA"/>
</dbReference>
<evidence type="ECO:0000313" key="13">
    <source>
        <dbReference type="EMBL" id="KAB2575207.1"/>
    </source>
</evidence>
<feature type="domain" description="BRCT" evidence="12">
    <location>
        <begin position="40"/>
        <end position="114"/>
    </location>
</feature>
<evidence type="ECO:0000256" key="6">
    <source>
        <dbReference type="ARBA" id="ARBA00023163"/>
    </source>
</evidence>
<dbReference type="CDD" id="cd11655">
    <property type="entry name" value="rap1_myb-like"/>
    <property type="match status" value="1"/>
</dbReference>
<reference evidence="13 14" key="1">
    <citation type="journal article" date="2019" name="Sci. Rep.">
        <title>A multi-omics analysis of the grapevine pathogen Lasiodiplodia theobromae reveals that temperature affects the expression of virulence- and pathogenicity-related genes.</title>
        <authorList>
            <person name="Felix C."/>
            <person name="Meneses R."/>
            <person name="Goncalves M.F.M."/>
            <person name="Tilleman L."/>
            <person name="Duarte A.S."/>
            <person name="Jorrin-Novo J.V."/>
            <person name="Van de Peer Y."/>
            <person name="Deforce D."/>
            <person name="Van Nieuwerburgh F."/>
            <person name="Esteves A.C."/>
            <person name="Alves A."/>
        </authorList>
    </citation>
    <scope>NUCLEOTIDE SEQUENCE [LARGE SCALE GENOMIC DNA]</scope>
    <source>
        <strain evidence="13 14">LA-SOL3</strain>
    </source>
</reference>
<feature type="region of interest" description="Disordered" evidence="9">
    <location>
        <begin position="332"/>
        <end position="367"/>
    </location>
</feature>
<dbReference type="PANTHER" id="PTHR16466:SF6">
    <property type="entry name" value="TELOMERIC REPEAT-BINDING FACTOR 2-INTERACTING PROTEIN 1"/>
    <property type="match status" value="1"/>
</dbReference>
<dbReference type="Gene3D" id="1.10.10.60">
    <property type="entry name" value="Homeodomain-like"/>
    <property type="match status" value="1"/>
</dbReference>
<feature type="compositionally biased region" description="Basic and acidic residues" evidence="9">
    <location>
        <begin position="340"/>
        <end position="367"/>
    </location>
</feature>
<organism evidence="13 14">
    <name type="scientific">Lasiodiplodia theobromae</name>
    <dbReference type="NCBI Taxonomy" id="45133"/>
    <lineage>
        <taxon>Eukaryota</taxon>
        <taxon>Fungi</taxon>
        <taxon>Dikarya</taxon>
        <taxon>Ascomycota</taxon>
        <taxon>Pezizomycotina</taxon>
        <taxon>Dothideomycetes</taxon>
        <taxon>Dothideomycetes incertae sedis</taxon>
        <taxon>Botryosphaeriales</taxon>
        <taxon>Botryosphaeriaceae</taxon>
        <taxon>Lasiodiplodia</taxon>
    </lineage>
</organism>
<feature type="compositionally biased region" description="Acidic residues" evidence="9">
    <location>
        <begin position="588"/>
        <end position="649"/>
    </location>
</feature>
<dbReference type="GO" id="GO:0042162">
    <property type="term" value="F:telomeric DNA binding"/>
    <property type="evidence" value="ECO:0007669"/>
    <property type="project" value="TreeGrafter"/>
</dbReference>
<evidence type="ECO:0000256" key="7">
    <source>
        <dbReference type="ARBA" id="ARBA00023242"/>
    </source>
</evidence>
<accession>A0A5N5DC67</accession>
<evidence type="ECO:0000256" key="2">
    <source>
        <dbReference type="ARBA" id="ARBA00022454"/>
    </source>
</evidence>